<evidence type="ECO:0000256" key="1">
    <source>
        <dbReference type="SAM" id="Phobius"/>
    </source>
</evidence>
<reference evidence="3" key="1">
    <citation type="journal article" date="2019" name="Int. J. Syst. Evol. Microbiol.">
        <title>The Global Catalogue of Microorganisms (GCM) 10K type strain sequencing project: providing services to taxonomists for standard genome sequencing and annotation.</title>
        <authorList>
            <consortium name="The Broad Institute Genomics Platform"/>
            <consortium name="The Broad Institute Genome Sequencing Center for Infectious Disease"/>
            <person name="Wu L."/>
            <person name="Ma J."/>
        </authorList>
    </citation>
    <scope>NUCLEOTIDE SEQUENCE [LARGE SCALE GENOMIC DNA]</scope>
    <source>
        <strain evidence="3">CGMCC 1.12479</strain>
    </source>
</reference>
<sequence>MMQPIKQLKNIQTAFQMVRGFALLIAGGAFLMTAAVFIYHSHELKSLNQRVYVLANGQVLEAFASSRDAQVEVEANSHINRFHQHFFELSPDEQLIANQINAALYLADQSAKRAYDNLKEKGFYNQLLAGNVSQEIEMDSIQISLEAHPYEFTYYGKQKIVRTTSEVIRVLITRGRLREVARSTHNPHGFLIERWETLLNEDIKVTKR</sequence>
<dbReference type="RefSeq" id="WP_229744227.1">
    <property type="nucleotide sequence ID" value="NZ_BMFD01000002.1"/>
</dbReference>
<dbReference type="NCBIfam" id="TIGR03781">
    <property type="entry name" value="Bac_Flav_CT_K"/>
    <property type="match status" value="1"/>
</dbReference>
<evidence type="ECO:0000313" key="3">
    <source>
        <dbReference type="Proteomes" id="UP000635885"/>
    </source>
</evidence>
<keyword evidence="1" id="KW-0472">Membrane</keyword>
<dbReference type="Proteomes" id="UP000635885">
    <property type="component" value="Unassembled WGS sequence"/>
</dbReference>
<keyword evidence="3" id="KW-1185">Reference proteome</keyword>
<evidence type="ECO:0000313" key="2">
    <source>
        <dbReference type="EMBL" id="GGC32225.1"/>
    </source>
</evidence>
<name>A0ABQ1M1Q6_9BACT</name>
<protein>
    <submittedName>
        <fullName evidence="2">Conjugative transposon protein TraK</fullName>
    </submittedName>
</protein>
<organism evidence="2 3">
    <name type="scientific">Belliella aquatica</name>
    <dbReference type="NCBI Taxonomy" id="1323734"/>
    <lineage>
        <taxon>Bacteria</taxon>
        <taxon>Pseudomonadati</taxon>
        <taxon>Bacteroidota</taxon>
        <taxon>Cytophagia</taxon>
        <taxon>Cytophagales</taxon>
        <taxon>Cyclobacteriaceae</taxon>
        <taxon>Belliella</taxon>
    </lineage>
</organism>
<dbReference type="EMBL" id="BMFD01000002">
    <property type="protein sequence ID" value="GGC32225.1"/>
    <property type="molecule type" value="Genomic_DNA"/>
</dbReference>
<gene>
    <name evidence="2" type="ORF">GCM10010993_09030</name>
</gene>
<accession>A0ABQ1M1Q6</accession>
<feature type="transmembrane region" description="Helical" evidence="1">
    <location>
        <begin position="21"/>
        <end position="40"/>
    </location>
</feature>
<proteinExistence type="predicted"/>
<comment type="caution">
    <text evidence="2">The sequence shown here is derived from an EMBL/GenBank/DDBJ whole genome shotgun (WGS) entry which is preliminary data.</text>
</comment>
<keyword evidence="1" id="KW-0812">Transmembrane</keyword>
<dbReference type="InterPro" id="IPR022276">
    <property type="entry name" value="Conjug_transposon_TraK"/>
</dbReference>
<keyword evidence="1" id="KW-1133">Transmembrane helix</keyword>